<dbReference type="PROSITE" id="PS50885">
    <property type="entry name" value="HAMP"/>
    <property type="match status" value="1"/>
</dbReference>
<dbReference type="InterPro" id="IPR048760">
    <property type="entry name" value="VP0354-like_sensor_dom"/>
</dbReference>
<protein>
    <submittedName>
        <fullName evidence="4">Diguanylate cyclase</fullName>
    </submittedName>
</protein>
<dbReference type="InterPro" id="IPR029787">
    <property type="entry name" value="Nucleotide_cyclase"/>
</dbReference>
<feature type="domain" description="HAMP" evidence="2">
    <location>
        <begin position="350"/>
        <end position="402"/>
    </location>
</feature>
<dbReference type="InterPro" id="IPR029151">
    <property type="entry name" value="Sensor-like_sf"/>
</dbReference>
<dbReference type="GO" id="GO:0016020">
    <property type="term" value="C:membrane"/>
    <property type="evidence" value="ECO:0007669"/>
    <property type="project" value="InterPro"/>
</dbReference>
<dbReference type="NCBIfam" id="TIGR00254">
    <property type="entry name" value="GGDEF"/>
    <property type="match status" value="1"/>
</dbReference>
<dbReference type="Pfam" id="PF21623">
    <property type="entry name" value="HK_sensor_dom_bact"/>
    <property type="match status" value="1"/>
</dbReference>
<evidence type="ECO:0000259" key="2">
    <source>
        <dbReference type="PROSITE" id="PS50885"/>
    </source>
</evidence>
<dbReference type="AlphaFoldDB" id="A0A139BPT4"/>
<sequence>MKFFGHIKFNIGFKLGILLAVFGIMATSLTGYYFYTSSRDMLTNAAKRDLLTATQVVGRNMKIIIDVIAEDSQLLAALPMTSNVFVSQNQSAAERDKKILADTFAAMLSAHPEYFQIRLISTSQPGMELVRVDRNGKKLTRVMAGDLQAKGHYPYVTGTLRLARGDIYLSDITINHEKGAHSGQNKPTVTLSTPVISATGKRLGLIAINVDLNGLSRLLQGNLPSTYQLYLSNQKGDFLIHPDATQTFGFDRGKHMLIQDSFAPVSTLVQGKAMNVVMNVEADQKAKDGHVAAFVRLPFGDTIDKRFVILGLSQPLNDITRETAKLRWNAIQIILAFSALALILSALVSRKVTGPLNAIVSAINHFSRDHAISALPLARNDELGLLSRSFYDMQTQIMAHLSEINESRKALDHLAQHDSLTKLPNRRMFFDRLEHAIAGARRNGKHLAVMFVDLDCFKEINDTFGHAVGDKVLINVAILLKSTVREMDTVARLGGDEFVVLIDMIDNPQHVTAVVQKLYFLFQRVLKIDGHELLVHASIGISIYPRDGMNADELVQNADRAMYESKKTGGNTSSFHVLELEKPG</sequence>
<name>A0A139BPT4_9PROT</name>
<reference evidence="4 5" key="2">
    <citation type="submission" date="2016-03" db="EMBL/GenBank/DDBJ databases">
        <title>New uncultured bacterium of the family Gallionellaceae from acid mine drainage: description and reconstruction of genome based on metagenomic analysis of microbial community.</title>
        <authorList>
            <person name="Kadnikov V."/>
            <person name="Ivasenko D."/>
            <person name="Beletsky A."/>
            <person name="Mardanov A."/>
            <person name="Danilova E."/>
            <person name="Pimenov N."/>
            <person name="Karnachuk O."/>
            <person name="Ravin N."/>
        </authorList>
    </citation>
    <scope>NUCLEOTIDE SEQUENCE [LARGE SCALE GENOMIC DNA]</scope>
    <source>
        <strain evidence="4">ShG14-8</strain>
    </source>
</reference>
<dbReference type="Gene3D" id="3.30.70.270">
    <property type="match status" value="1"/>
</dbReference>
<dbReference type="InterPro" id="IPR003660">
    <property type="entry name" value="HAMP_dom"/>
</dbReference>
<dbReference type="SUPFAM" id="SSF55073">
    <property type="entry name" value="Nucleotide cyclase"/>
    <property type="match status" value="1"/>
</dbReference>
<dbReference type="SMART" id="SM00267">
    <property type="entry name" value="GGDEF"/>
    <property type="match status" value="1"/>
</dbReference>
<gene>
    <name evidence="4" type="ORF">AWT59_2884</name>
</gene>
<dbReference type="FunFam" id="3.30.70.270:FF:000001">
    <property type="entry name" value="Diguanylate cyclase domain protein"/>
    <property type="match status" value="1"/>
</dbReference>
<feature type="domain" description="GGDEF" evidence="3">
    <location>
        <begin position="445"/>
        <end position="578"/>
    </location>
</feature>
<evidence type="ECO:0000313" key="5">
    <source>
        <dbReference type="Proteomes" id="UP000070578"/>
    </source>
</evidence>
<dbReference type="PANTHER" id="PTHR46663:SF2">
    <property type="entry name" value="GGDEF DOMAIN-CONTAINING PROTEIN"/>
    <property type="match status" value="1"/>
</dbReference>
<evidence type="ECO:0000256" key="1">
    <source>
        <dbReference type="SAM" id="Phobius"/>
    </source>
</evidence>
<dbReference type="Gene3D" id="3.30.450.20">
    <property type="entry name" value="PAS domain"/>
    <property type="match status" value="1"/>
</dbReference>
<dbReference type="CDD" id="cd01949">
    <property type="entry name" value="GGDEF"/>
    <property type="match status" value="1"/>
</dbReference>
<dbReference type="InterPro" id="IPR043128">
    <property type="entry name" value="Rev_trsase/Diguanyl_cyclase"/>
</dbReference>
<dbReference type="Proteomes" id="UP000070578">
    <property type="component" value="Unassembled WGS sequence"/>
</dbReference>
<dbReference type="CDD" id="cd18773">
    <property type="entry name" value="PDC1_HK_sensor"/>
    <property type="match status" value="1"/>
</dbReference>
<dbReference type="InterPro" id="IPR000160">
    <property type="entry name" value="GGDEF_dom"/>
</dbReference>
<feature type="transmembrane region" description="Helical" evidence="1">
    <location>
        <begin position="12"/>
        <end position="35"/>
    </location>
</feature>
<evidence type="ECO:0000259" key="3">
    <source>
        <dbReference type="PROSITE" id="PS50887"/>
    </source>
</evidence>
<dbReference type="PROSITE" id="PS50887">
    <property type="entry name" value="GGDEF"/>
    <property type="match status" value="1"/>
</dbReference>
<dbReference type="EMBL" id="LSLI01000110">
    <property type="protein sequence ID" value="KXS30994.1"/>
    <property type="molecule type" value="Genomic_DNA"/>
</dbReference>
<proteinExistence type="predicted"/>
<dbReference type="GO" id="GO:0007165">
    <property type="term" value="P:signal transduction"/>
    <property type="evidence" value="ECO:0007669"/>
    <property type="project" value="InterPro"/>
</dbReference>
<organism evidence="4 5">
    <name type="scientific">Candidatus Gallionella acididurans</name>
    <dbReference type="NCBI Taxonomy" id="1796491"/>
    <lineage>
        <taxon>Bacteria</taxon>
        <taxon>Pseudomonadati</taxon>
        <taxon>Pseudomonadota</taxon>
        <taxon>Betaproteobacteria</taxon>
        <taxon>Nitrosomonadales</taxon>
        <taxon>Gallionellaceae</taxon>
        <taxon>Gallionella</taxon>
    </lineage>
</organism>
<dbReference type="Pfam" id="PF00990">
    <property type="entry name" value="GGDEF"/>
    <property type="match status" value="1"/>
</dbReference>
<keyword evidence="1" id="KW-1133">Transmembrane helix</keyword>
<dbReference type="SUPFAM" id="SSF103190">
    <property type="entry name" value="Sensory domain-like"/>
    <property type="match status" value="1"/>
</dbReference>
<accession>A0A139BPT4</accession>
<dbReference type="Pfam" id="PF00672">
    <property type="entry name" value="HAMP"/>
    <property type="match status" value="1"/>
</dbReference>
<comment type="caution">
    <text evidence="4">The sequence shown here is derived from an EMBL/GenBank/DDBJ whole genome shotgun (WGS) entry which is preliminary data.</text>
</comment>
<keyword evidence="1" id="KW-0812">Transmembrane</keyword>
<dbReference type="Gene3D" id="6.10.340.10">
    <property type="match status" value="1"/>
</dbReference>
<dbReference type="PANTHER" id="PTHR46663">
    <property type="entry name" value="DIGUANYLATE CYCLASE DGCT-RELATED"/>
    <property type="match status" value="1"/>
</dbReference>
<keyword evidence="1" id="KW-0472">Membrane</keyword>
<reference evidence="4 5" key="1">
    <citation type="submission" date="2016-02" db="EMBL/GenBank/DDBJ databases">
        <authorList>
            <person name="Wen L."/>
            <person name="He K."/>
            <person name="Yang H."/>
        </authorList>
    </citation>
    <scope>NUCLEOTIDE SEQUENCE [LARGE SCALE GENOMIC DNA]</scope>
    <source>
        <strain evidence="4">ShG14-8</strain>
    </source>
</reference>
<dbReference type="SUPFAM" id="SSF158472">
    <property type="entry name" value="HAMP domain-like"/>
    <property type="match status" value="1"/>
</dbReference>
<dbReference type="InterPro" id="IPR052163">
    <property type="entry name" value="DGC-Regulatory_Protein"/>
</dbReference>
<feature type="transmembrane region" description="Helical" evidence="1">
    <location>
        <begin position="328"/>
        <end position="348"/>
    </location>
</feature>
<dbReference type="GO" id="GO:0003824">
    <property type="term" value="F:catalytic activity"/>
    <property type="evidence" value="ECO:0007669"/>
    <property type="project" value="UniProtKB-ARBA"/>
</dbReference>
<evidence type="ECO:0000313" key="4">
    <source>
        <dbReference type="EMBL" id="KXS30994.1"/>
    </source>
</evidence>
<dbReference type="CDD" id="cd06225">
    <property type="entry name" value="HAMP"/>
    <property type="match status" value="1"/>
</dbReference>